<name>A9KDS9_COXBN</name>
<dbReference type="Pfam" id="PF19289">
    <property type="entry name" value="PmbA_TldD_3rd"/>
    <property type="match status" value="1"/>
</dbReference>
<evidence type="ECO:0000259" key="3">
    <source>
        <dbReference type="Pfam" id="PF19289"/>
    </source>
</evidence>
<feature type="domain" description="Metalloprotease TldD/E C-terminal" evidence="3">
    <location>
        <begin position="231"/>
        <end position="439"/>
    </location>
</feature>
<dbReference type="GO" id="GO:0005829">
    <property type="term" value="C:cytosol"/>
    <property type="evidence" value="ECO:0007669"/>
    <property type="project" value="TreeGrafter"/>
</dbReference>
<dbReference type="NCBIfam" id="NF008268">
    <property type="entry name" value="PRK11040.1"/>
    <property type="match status" value="1"/>
</dbReference>
<dbReference type="InterPro" id="IPR045570">
    <property type="entry name" value="Metalloprtase-TldD/E_cen_dom"/>
</dbReference>
<dbReference type="KEGG" id="cbd:CBUD_0755"/>
<protein>
    <submittedName>
        <fullName evidence="5">Microcin-processing peptidase 1</fullName>
    </submittedName>
</protein>
<dbReference type="AlphaFoldDB" id="A9KDS9"/>
<evidence type="ECO:0000256" key="1">
    <source>
        <dbReference type="ARBA" id="ARBA00005836"/>
    </source>
</evidence>
<dbReference type="InterPro" id="IPR035068">
    <property type="entry name" value="TldD/PmbA_N"/>
</dbReference>
<comment type="similarity">
    <text evidence="1">Belongs to the peptidase U62 family.</text>
</comment>
<dbReference type="SUPFAM" id="SSF111283">
    <property type="entry name" value="Putative modulator of DNA gyrase, PmbA/TldD"/>
    <property type="match status" value="1"/>
</dbReference>
<evidence type="ECO:0000313" key="5">
    <source>
        <dbReference type="EMBL" id="ABS76819.1"/>
    </source>
</evidence>
<dbReference type="Pfam" id="PF01523">
    <property type="entry name" value="PmbA_TldD_1st"/>
    <property type="match status" value="1"/>
</dbReference>
<feature type="domain" description="Metalloprotease TldD/E N-terminal" evidence="2">
    <location>
        <begin position="27"/>
        <end position="89"/>
    </location>
</feature>
<dbReference type="PANTHER" id="PTHR43421">
    <property type="entry name" value="METALLOPROTEASE PMBA"/>
    <property type="match status" value="1"/>
</dbReference>
<evidence type="ECO:0000259" key="4">
    <source>
        <dbReference type="Pfam" id="PF19290"/>
    </source>
</evidence>
<dbReference type="PANTHER" id="PTHR43421:SF1">
    <property type="entry name" value="METALLOPROTEASE PMBA"/>
    <property type="match status" value="1"/>
</dbReference>
<evidence type="ECO:0000259" key="2">
    <source>
        <dbReference type="Pfam" id="PF01523"/>
    </source>
</evidence>
<sequence length="440" mass="49258">MLDKQKQLQANIFHLLERAKKRVDQIEISATIETGFSVDVRLGDVETLEHHRKNSMDITVYHQQRTGNACTSDLSLEAMERAFEKASAMTQFTQEDPCAGLADANQMARDYPDLALSHPWNITLKQAISLAIECETLARNHDPRIKQSEGANLSTYRIFNIYGNSHGFLGYYPSTWHTLGCELIAEQDRFMQRDHDYTLARDPKKLSSIETIAIQTAEKTIRRLGARRLSTRQCPVIFNAPVARSVLRSFISAISGSNLYRGTSFLQNQLHQQIFPEFVSIYQDPHLPGEIGSTSFDESGVKTRKINFVENGVLTHYVLGTYSAKKLAMETTGNSGGVYNLFITTSDKNLTGLLKEMQCGLLVTELMGQGVNLITGNYSRGAFGFWIENGEIQYPVEEITIAGNLKDMFKQIQLIGNDIDPRGNIKTGSILIEQMTVAGE</sequence>
<dbReference type="Proteomes" id="UP000008555">
    <property type="component" value="Chromosome"/>
</dbReference>
<proteinExistence type="inferred from homology"/>
<dbReference type="InterPro" id="IPR036059">
    <property type="entry name" value="TldD/PmbA_sf"/>
</dbReference>
<gene>
    <name evidence="5" type="primary">pmbA</name>
    <name evidence="5" type="ordered locus">CBUD_0755</name>
</gene>
<dbReference type="InterPro" id="IPR045569">
    <property type="entry name" value="Metalloprtase-TldD/E_C"/>
</dbReference>
<feature type="domain" description="Metalloprotease TldD/E central" evidence="4">
    <location>
        <begin position="118"/>
        <end position="224"/>
    </location>
</feature>
<dbReference type="InterPro" id="IPR002510">
    <property type="entry name" value="Metalloprtase-TldD/E_N"/>
</dbReference>
<dbReference type="GO" id="GO:0008237">
    <property type="term" value="F:metallopeptidase activity"/>
    <property type="evidence" value="ECO:0007669"/>
    <property type="project" value="InterPro"/>
</dbReference>
<dbReference type="HOGENOM" id="CLU_026425_0_0_6"/>
<evidence type="ECO:0000313" key="6">
    <source>
        <dbReference type="Proteomes" id="UP000008555"/>
    </source>
</evidence>
<dbReference type="GO" id="GO:0006508">
    <property type="term" value="P:proteolysis"/>
    <property type="evidence" value="ECO:0007669"/>
    <property type="project" value="InterPro"/>
</dbReference>
<organism evidence="5 6">
    <name type="scientific">Coxiella burnetii (strain Dugway 5J108-111)</name>
    <dbReference type="NCBI Taxonomy" id="434922"/>
    <lineage>
        <taxon>Bacteria</taxon>
        <taxon>Pseudomonadati</taxon>
        <taxon>Pseudomonadota</taxon>
        <taxon>Gammaproteobacteria</taxon>
        <taxon>Legionellales</taxon>
        <taxon>Coxiellaceae</taxon>
        <taxon>Coxiella</taxon>
    </lineage>
</organism>
<dbReference type="Pfam" id="PF19290">
    <property type="entry name" value="PmbA_TldD_2nd"/>
    <property type="match status" value="1"/>
</dbReference>
<dbReference type="EMBL" id="CP000733">
    <property type="protein sequence ID" value="ABS76819.1"/>
    <property type="molecule type" value="Genomic_DNA"/>
</dbReference>
<accession>A9KDS9</accession>
<reference evidence="5 6" key="1">
    <citation type="journal article" date="2009" name="Infect. Immun.">
        <title>Comparative genomics reveal extensive transposon-mediated genomic plasticity and diversity among potential effector proteins within the genus Coxiella.</title>
        <authorList>
            <person name="Beare P.A."/>
            <person name="Unsworth N."/>
            <person name="Andoh M."/>
            <person name="Voth D.E."/>
            <person name="Omsland A."/>
            <person name="Gilk S.D."/>
            <person name="Williams K.P."/>
            <person name="Sobral B.W."/>
            <person name="Kupko J.J.III."/>
            <person name="Porcella S.F."/>
            <person name="Samuel J.E."/>
            <person name="Heinzen R.A."/>
        </authorList>
    </citation>
    <scope>NUCLEOTIDE SEQUENCE [LARGE SCALE GENOMIC DNA]</scope>
    <source>
        <strain evidence="5 6">Dugway 5J108-111</strain>
    </source>
</reference>
<dbReference type="RefSeq" id="WP_011996721.1">
    <property type="nucleotide sequence ID" value="NC_009727.1"/>
</dbReference>
<dbReference type="Gene3D" id="3.30.2290.10">
    <property type="entry name" value="PmbA/TldD superfamily"/>
    <property type="match status" value="1"/>
</dbReference>
<dbReference type="InterPro" id="IPR047657">
    <property type="entry name" value="PmbA"/>
</dbReference>